<evidence type="ECO:0000259" key="3">
    <source>
        <dbReference type="Pfam" id="PF09989"/>
    </source>
</evidence>
<gene>
    <name evidence="4" type="ORF">AAA083_10465</name>
</gene>
<feature type="domain" description="ATPase BadF/BadG/BcrA/BcrD type" evidence="2">
    <location>
        <begin position="326"/>
        <end position="586"/>
    </location>
</feature>
<feature type="region of interest" description="Disordered" evidence="1">
    <location>
        <begin position="1087"/>
        <end position="1114"/>
    </location>
</feature>
<dbReference type="InterPro" id="IPR018709">
    <property type="entry name" value="CoA_activase_DUF2229"/>
</dbReference>
<dbReference type="InterPro" id="IPR002731">
    <property type="entry name" value="ATPase_BadF"/>
</dbReference>
<comment type="caution">
    <text evidence="4">The sequence shown here is derived from an EMBL/GenBank/DDBJ whole genome shotgun (WGS) entry which is preliminary data.</text>
</comment>
<accession>A0ABV1JE96</accession>
<dbReference type="Pfam" id="PF09989">
    <property type="entry name" value="DUF2229"/>
    <property type="match status" value="1"/>
</dbReference>
<dbReference type="InterPro" id="IPR051805">
    <property type="entry name" value="Dehydratase_Activator_Redct"/>
</dbReference>
<feature type="region of interest" description="Disordered" evidence="1">
    <location>
        <begin position="649"/>
        <end position="679"/>
    </location>
</feature>
<dbReference type="RefSeq" id="WP_349227648.1">
    <property type="nucleotide sequence ID" value="NZ_JBBNOP010000008.1"/>
</dbReference>
<feature type="compositionally biased region" description="Basic and acidic residues" evidence="1">
    <location>
        <begin position="659"/>
        <end position="679"/>
    </location>
</feature>
<dbReference type="Proteomes" id="UP001487305">
    <property type="component" value="Unassembled WGS sequence"/>
</dbReference>
<feature type="region of interest" description="Disordered" evidence="1">
    <location>
        <begin position="1205"/>
        <end position="1234"/>
    </location>
</feature>
<feature type="compositionally biased region" description="Basic and acidic residues" evidence="1">
    <location>
        <begin position="1207"/>
        <end position="1216"/>
    </location>
</feature>
<keyword evidence="5" id="KW-1185">Reference proteome</keyword>
<organism evidence="4 5">
    <name type="scientific">Raoultibacter massiliensis</name>
    <dbReference type="NCBI Taxonomy" id="1852371"/>
    <lineage>
        <taxon>Bacteria</taxon>
        <taxon>Bacillati</taxon>
        <taxon>Actinomycetota</taxon>
        <taxon>Coriobacteriia</taxon>
        <taxon>Eggerthellales</taxon>
        <taxon>Eggerthellaceae</taxon>
        <taxon>Raoultibacter</taxon>
    </lineage>
</organism>
<evidence type="ECO:0000256" key="1">
    <source>
        <dbReference type="SAM" id="MobiDB-lite"/>
    </source>
</evidence>
<dbReference type="PANTHER" id="PTHR32329:SF4">
    <property type="entry name" value="ACTIVATOR OF 2-HYDROXYACYL-COA DEHYDRATASE"/>
    <property type="match status" value="1"/>
</dbReference>
<dbReference type="EMBL" id="JBBNOP010000008">
    <property type="protein sequence ID" value="MEQ3363397.1"/>
    <property type="molecule type" value="Genomic_DNA"/>
</dbReference>
<reference evidence="4 5" key="1">
    <citation type="submission" date="2024-04" db="EMBL/GenBank/DDBJ databases">
        <title>Human intestinal bacterial collection.</title>
        <authorList>
            <person name="Pauvert C."/>
            <person name="Hitch T.C.A."/>
            <person name="Clavel T."/>
        </authorList>
    </citation>
    <scope>NUCLEOTIDE SEQUENCE [LARGE SCALE GENOMIC DNA]</scope>
    <source>
        <strain evidence="4 5">CLA-KB-H42</strain>
    </source>
</reference>
<dbReference type="SUPFAM" id="SSF53067">
    <property type="entry name" value="Actin-like ATPase domain"/>
    <property type="match status" value="2"/>
</dbReference>
<dbReference type="CDD" id="cd24034">
    <property type="entry name" value="ASKHA_NBD_O66634-like_rpt1"/>
    <property type="match status" value="1"/>
</dbReference>
<dbReference type="Pfam" id="PF01869">
    <property type="entry name" value="BcrAD_BadFG"/>
    <property type="match status" value="2"/>
</dbReference>
<proteinExistence type="predicted"/>
<dbReference type="Gene3D" id="3.30.420.40">
    <property type="match status" value="4"/>
</dbReference>
<evidence type="ECO:0000313" key="5">
    <source>
        <dbReference type="Proteomes" id="UP001487305"/>
    </source>
</evidence>
<feature type="domain" description="DUF2229" evidence="3">
    <location>
        <begin position="745"/>
        <end position="960"/>
    </location>
</feature>
<dbReference type="InterPro" id="IPR043129">
    <property type="entry name" value="ATPase_NBD"/>
</dbReference>
<name>A0ABV1JE96_9ACTN</name>
<protein>
    <submittedName>
        <fullName evidence="4">BadF/BadG/BcrA/BcrD ATPase family protein</fullName>
    </submittedName>
</protein>
<sequence>MTCRIGIDAGSKTIKIVVLDERGAVERSVYRRHRADIKTTLSEVVHDLVWRHGDVSGSVAVTGSAGIELAEALGVPFVQEVVATTHAARADYPEADAIIELGGEDAKIVYLTGGLEQRMNATCAGGTGGFIDTIAFMLGVSTKEMSNLAMGATRSYPIASRCAVFAQTDVRPLLNAGAKKSDIAASALDAVVKQTLGGLACGRPIEGTTIFLGGPLEHIPSLVHRFRRALDLDYKTGIKPNDAHLFTARGAALLSDDPARLGSPIVHMSLSELEKGLGEAEGTQGDLPRLPPLFSNQGDVEAFNARHASERIARKRLGDAQGAIHLGIDAGSTAVKLVLVDGDGCLLHSDYRPVAGNVLAASSEMLLDMYRALPREYDGTPLCTISHATVTGYGENLLMAAFGIDSGVVETTAHLRAARSLHPDVDFVLDIGGQDMKALWIERGSIRRAVLNEACSSGCGSFIEGSAHSLRCTPHAFAERALKSAAPVDLGTKCTVFMTSRVRHAQKIGASYDDIAAGISYSVVNNALFKVIGLDNLDSLGNTVVVQGGAFLSDAVLRAFELVSGRHAIRPDIAHLMGAYGAALVARSRARAAEASQPERAAGSHAPHIESSLLEQAGIAALKPRYRTETCPGCTNECSLSIVTFESEPESGKGFSRRPAKDQSADRETGGRPARERRFIDGNRCERAYSFFENSQGRTGGLSAGAKKAPNTVALEQGLLARYGDSRQNESREKGKASSRADIVVGLPCTLNDYESLPFWHTLLTRLGFSVLVGRSDDAGAKGFDTIPSESACYPAKTTHQRIFSLLERGACAIFMPKYERSSHCPVSSLYASAIVDSVPPLRDGTAAFASPKLSSMKPDRIASDEGDRTAILDSLRSLSPDGDLPSKEEFDQAIGRAKSEQEAFYETLERACRRALDWIEKTHGHGIVLAGRPYHADPAISHGIDGVLSSMGFAVLAPEGLGRLARRKSLRAALETPPAVASESAASDGFAAEATDGSAAFEAKWRQGKRLDRLSAFVASHDDLDMVCLQSFGCAYDAVSLIDVKKDLEAAGRSFTALKIDEISDTAHIRIRLRTLADSIEERRGTLQEEAAGPSPLQSACDRSRNAGGSKAAGDSIARTKTVELGGIEPEDIEIGRREVSQDVCSTVAAVAGRIIRICRADPSIDTVIVPEGCTACLFDALPDLVKDPLGFAVRILMRRAGGPPWKHEGTKPSDSHPGCPPQKEPRTRTVRSGKQGFAPRIGIIGNPFMVFESPLNEGLADFVESLGCEAILPDPDKLLVDDVRYLDQMAAFEAAGVDHVIYAQSFGCLKGHVESRGALHGLRKRFARMPVTVIDYDPDASALNRRNRILLVAESVRNAHASDV</sequence>
<evidence type="ECO:0000313" key="4">
    <source>
        <dbReference type="EMBL" id="MEQ3363397.1"/>
    </source>
</evidence>
<dbReference type="PANTHER" id="PTHR32329">
    <property type="entry name" value="BIFUNCTIONAL PROTEIN [INCLUDES 2-HYDROXYACYL-COA DEHYDRATASE (N-TER) AND ITS ACTIVATOR DOMAIN (C_TERM)-RELATED"/>
    <property type="match status" value="1"/>
</dbReference>
<evidence type="ECO:0000259" key="2">
    <source>
        <dbReference type="Pfam" id="PF01869"/>
    </source>
</evidence>
<feature type="domain" description="ATPase BadF/BadG/BcrA/BcrD type" evidence="2">
    <location>
        <begin position="5"/>
        <end position="254"/>
    </location>
</feature>